<evidence type="ECO:0000256" key="3">
    <source>
        <dbReference type="ARBA" id="ARBA00023015"/>
    </source>
</evidence>
<evidence type="ECO:0000313" key="11">
    <source>
        <dbReference type="EMBL" id="CAL0319894.1"/>
    </source>
</evidence>
<dbReference type="Gene3D" id="1.10.10.60">
    <property type="entry name" value="Homeodomain-like"/>
    <property type="match status" value="2"/>
</dbReference>
<feature type="compositionally biased region" description="Low complexity" evidence="8">
    <location>
        <begin position="129"/>
        <end position="143"/>
    </location>
</feature>
<feature type="domain" description="Myb-like" evidence="9">
    <location>
        <begin position="9"/>
        <end position="61"/>
    </location>
</feature>
<keyword evidence="5" id="KW-0804">Transcription</keyword>
<proteinExistence type="predicted"/>
<feature type="domain" description="Myb-like" evidence="9">
    <location>
        <begin position="62"/>
        <end position="112"/>
    </location>
</feature>
<dbReference type="PANTHER" id="PTHR47994:SF5">
    <property type="entry name" value="F14D16.11-RELATED"/>
    <property type="match status" value="1"/>
</dbReference>
<dbReference type="Pfam" id="PF00249">
    <property type="entry name" value="Myb_DNA-binding"/>
    <property type="match status" value="2"/>
</dbReference>
<evidence type="ECO:0000259" key="10">
    <source>
        <dbReference type="PROSITE" id="PS51294"/>
    </source>
</evidence>
<evidence type="ECO:0000256" key="6">
    <source>
        <dbReference type="ARBA" id="ARBA00023242"/>
    </source>
</evidence>
<accession>A0AAV1XDR6</accession>
<evidence type="ECO:0000256" key="2">
    <source>
        <dbReference type="ARBA" id="ARBA00022737"/>
    </source>
</evidence>
<dbReference type="InterPro" id="IPR009057">
    <property type="entry name" value="Homeodomain-like_sf"/>
</dbReference>
<feature type="compositionally biased region" description="Polar residues" evidence="8">
    <location>
        <begin position="165"/>
        <end position="175"/>
    </location>
</feature>
<dbReference type="FunFam" id="1.10.10.60:FF:000394">
    <property type="entry name" value="MYB transcription factor"/>
    <property type="match status" value="1"/>
</dbReference>
<feature type="domain" description="HTH myb-type" evidence="10">
    <location>
        <begin position="9"/>
        <end position="61"/>
    </location>
</feature>
<keyword evidence="4" id="KW-0238">DNA-binding</keyword>
<organism evidence="11 12">
    <name type="scientific">Lupinus luteus</name>
    <name type="common">European yellow lupine</name>
    <dbReference type="NCBI Taxonomy" id="3873"/>
    <lineage>
        <taxon>Eukaryota</taxon>
        <taxon>Viridiplantae</taxon>
        <taxon>Streptophyta</taxon>
        <taxon>Embryophyta</taxon>
        <taxon>Tracheophyta</taxon>
        <taxon>Spermatophyta</taxon>
        <taxon>Magnoliopsida</taxon>
        <taxon>eudicotyledons</taxon>
        <taxon>Gunneridae</taxon>
        <taxon>Pentapetalae</taxon>
        <taxon>rosids</taxon>
        <taxon>fabids</taxon>
        <taxon>Fabales</taxon>
        <taxon>Fabaceae</taxon>
        <taxon>Papilionoideae</taxon>
        <taxon>50 kb inversion clade</taxon>
        <taxon>genistoids sensu lato</taxon>
        <taxon>core genistoids</taxon>
        <taxon>Genisteae</taxon>
        <taxon>Lupinus</taxon>
    </lineage>
</organism>
<dbReference type="EMBL" id="CAXHTB010000014">
    <property type="protein sequence ID" value="CAL0319894.1"/>
    <property type="molecule type" value="Genomic_DNA"/>
</dbReference>
<dbReference type="PROSITE" id="PS51294">
    <property type="entry name" value="HTH_MYB"/>
    <property type="match status" value="2"/>
</dbReference>
<evidence type="ECO:0000256" key="5">
    <source>
        <dbReference type="ARBA" id="ARBA00023163"/>
    </source>
</evidence>
<dbReference type="PROSITE" id="PS50090">
    <property type="entry name" value="MYB_LIKE"/>
    <property type="match status" value="2"/>
</dbReference>
<evidence type="ECO:0000256" key="4">
    <source>
        <dbReference type="ARBA" id="ARBA00023125"/>
    </source>
</evidence>
<dbReference type="InterPro" id="IPR015495">
    <property type="entry name" value="Myb_TF_plants"/>
</dbReference>
<dbReference type="SMART" id="SM00717">
    <property type="entry name" value="SANT"/>
    <property type="match status" value="2"/>
</dbReference>
<dbReference type="AlphaFoldDB" id="A0AAV1XDR6"/>
<keyword evidence="6" id="KW-0539">Nucleus</keyword>
<keyword evidence="12" id="KW-1185">Reference proteome</keyword>
<protein>
    <submittedName>
        <fullName evidence="11">Uncharacterized protein</fullName>
    </submittedName>
</protein>
<sequence>MGRTPCCNHEEMKKGAWTVEEDQKLVTYIQTHGTGSWRTMPQKAGLQRCGKSCRLRWFNYLRPDIKRGHLSEEEEQTIIRLHAALGNRWSSIAKHLPMRTDNEIKNYWNSYLKKQLDIKGVDPFCTKPISTISSSSDSEPTTTGKPKSTDMYMVPSKNIGRHEPNTNQQGSSKLESSQLLNKVAKNIAGPGYLDAVKSLKLVADNSTNDDVVTKIEFESKRDSVIQHSHEPNFSSISSHSSTSAQLLNKMATSLSQKAHGHEAARAMFSKLMESDGKSEASSANGHALNLFEDEPKITTIIDSPSSPTLIFNEVLTHSCFLDNWQCFSSNYISFGNCGASGDDSSVSEINLRSSNSFCIESHNYSTLCFLDENVPSDSAADKSDEYLNEILTCEDEISKYIQYL</sequence>
<dbReference type="PANTHER" id="PTHR47994">
    <property type="entry name" value="F14D16.11-RELATED"/>
    <property type="match status" value="1"/>
</dbReference>
<comment type="subunit">
    <text evidence="7">Can form complexes with MYC2, MYC3 or MYC4.</text>
</comment>
<dbReference type="GO" id="GO:0005634">
    <property type="term" value="C:nucleus"/>
    <property type="evidence" value="ECO:0007669"/>
    <property type="project" value="UniProtKB-SubCell"/>
</dbReference>
<reference evidence="11 12" key="1">
    <citation type="submission" date="2024-03" db="EMBL/GenBank/DDBJ databases">
        <authorList>
            <person name="Martinez-Hernandez J."/>
        </authorList>
    </citation>
    <scope>NUCLEOTIDE SEQUENCE [LARGE SCALE GENOMIC DNA]</scope>
</reference>
<dbReference type="CDD" id="cd00167">
    <property type="entry name" value="SANT"/>
    <property type="match status" value="2"/>
</dbReference>
<comment type="caution">
    <text evidence="11">The sequence shown here is derived from an EMBL/GenBank/DDBJ whole genome shotgun (WGS) entry which is preliminary data.</text>
</comment>
<dbReference type="FunFam" id="1.10.10.60:FF:000001">
    <property type="entry name" value="MYB-related transcription factor"/>
    <property type="match status" value="1"/>
</dbReference>
<evidence type="ECO:0000259" key="9">
    <source>
        <dbReference type="PROSITE" id="PS50090"/>
    </source>
</evidence>
<evidence type="ECO:0000256" key="7">
    <source>
        <dbReference type="ARBA" id="ARBA00062314"/>
    </source>
</evidence>
<dbReference type="GO" id="GO:0000976">
    <property type="term" value="F:transcription cis-regulatory region binding"/>
    <property type="evidence" value="ECO:0007669"/>
    <property type="project" value="UniProtKB-ARBA"/>
</dbReference>
<gene>
    <name evidence="11" type="ORF">LLUT_LOCUS20954</name>
</gene>
<evidence type="ECO:0000256" key="8">
    <source>
        <dbReference type="SAM" id="MobiDB-lite"/>
    </source>
</evidence>
<keyword evidence="2" id="KW-0677">Repeat</keyword>
<dbReference type="SUPFAM" id="SSF46689">
    <property type="entry name" value="Homeodomain-like"/>
    <property type="match status" value="1"/>
</dbReference>
<evidence type="ECO:0000256" key="1">
    <source>
        <dbReference type="ARBA" id="ARBA00004123"/>
    </source>
</evidence>
<dbReference type="InterPro" id="IPR017930">
    <property type="entry name" value="Myb_dom"/>
</dbReference>
<evidence type="ECO:0000313" key="12">
    <source>
        <dbReference type="Proteomes" id="UP001497480"/>
    </source>
</evidence>
<feature type="region of interest" description="Disordered" evidence="8">
    <location>
        <begin position="129"/>
        <end position="175"/>
    </location>
</feature>
<dbReference type="GO" id="GO:0080090">
    <property type="term" value="P:regulation of primary metabolic process"/>
    <property type="evidence" value="ECO:0007669"/>
    <property type="project" value="UniProtKB-ARBA"/>
</dbReference>
<feature type="domain" description="HTH myb-type" evidence="10">
    <location>
        <begin position="62"/>
        <end position="116"/>
    </location>
</feature>
<comment type="subcellular location">
    <subcellularLocation>
        <location evidence="1">Nucleus</location>
    </subcellularLocation>
</comment>
<dbReference type="Proteomes" id="UP001497480">
    <property type="component" value="Unassembled WGS sequence"/>
</dbReference>
<dbReference type="GO" id="GO:0051707">
    <property type="term" value="P:response to other organism"/>
    <property type="evidence" value="ECO:0007669"/>
    <property type="project" value="UniProtKB-ARBA"/>
</dbReference>
<keyword evidence="3" id="KW-0805">Transcription regulation</keyword>
<dbReference type="InterPro" id="IPR001005">
    <property type="entry name" value="SANT/Myb"/>
</dbReference>
<name>A0AAV1XDR6_LUPLU</name>